<dbReference type="PROSITE" id="PS51318">
    <property type="entry name" value="TAT"/>
    <property type="match status" value="1"/>
</dbReference>
<name>A0A2I8VPI5_9EURY</name>
<organism evidence="2 3">
    <name type="scientific">Salinigranum rubrum</name>
    <dbReference type="NCBI Taxonomy" id="755307"/>
    <lineage>
        <taxon>Archaea</taxon>
        <taxon>Methanobacteriati</taxon>
        <taxon>Methanobacteriota</taxon>
        <taxon>Stenosarchaea group</taxon>
        <taxon>Halobacteria</taxon>
        <taxon>Halobacteriales</taxon>
        <taxon>Haloferacaceae</taxon>
        <taxon>Salinigranum</taxon>
    </lineage>
</organism>
<gene>
    <name evidence="2" type="ORF">C2R22_20990</name>
</gene>
<protein>
    <submittedName>
        <fullName evidence="2">Uncharacterized protein</fullName>
    </submittedName>
</protein>
<evidence type="ECO:0000313" key="3">
    <source>
        <dbReference type="Proteomes" id="UP000236584"/>
    </source>
</evidence>
<evidence type="ECO:0000313" key="2">
    <source>
        <dbReference type="EMBL" id="AUV83816.1"/>
    </source>
</evidence>
<dbReference type="InterPro" id="IPR006311">
    <property type="entry name" value="TAT_signal"/>
</dbReference>
<dbReference type="AlphaFoldDB" id="A0A2I8VPI5"/>
<feature type="compositionally biased region" description="Acidic residues" evidence="1">
    <location>
        <begin position="83"/>
        <end position="93"/>
    </location>
</feature>
<dbReference type="NCBIfam" id="TIGR01409">
    <property type="entry name" value="TAT_signal_seq"/>
    <property type="match status" value="1"/>
</dbReference>
<keyword evidence="3" id="KW-1185">Reference proteome</keyword>
<feature type="compositionally biased region" description="Low complexity" evidence="1">
    <location>
        <begin position="42"/>
        <end position="63"/>
    </location>
</feature>
<sequence length="316" mass="34328">MLVRVSPWTKRRRRRWRQSTMERRKFVKAAGVATVALGTAGCLGGESSEASETGTSPSTEAGTDQPTETSTEQPAEGSTETGEANEDMNDLDIDGVIGDSPEYLEVTSQELYQENGEVGVRGTVENTGDQPYESVEVEVVVHDDAGDVLYEFIDEKEEAQRGSLAAGESWQFDVVFEEAQMSEVTEYTVNVEGDLAQTAGDEGTATEELDIDGAVADDTDPNFEITSHTFERSGETAQVSGTIENTGDETAQSVEVSVTLYDAQDNEIDVFTNATEEEQDVSELAPGDTWDFTVQFSDVDMQNVGRYVVSVDSDLI</sequence>
<dbReference type="InterPro" id="IPR019546">
    <property type="entry name" value="TAT_signal_bac_arc"/>
</dbReference>
<dbReference type="Proteomes" id="UP000236584">
    <property type="component" value="Chromosome"/>
</dbReference>
<accession>A0A2I8VPI5</accession>
<dbReference type="Gene3D" id="2.60.40.10">
    <property type="entry name" value="Immunoglobulins"/>
    <property type="match status" value="1"/>
</dbReference>
<feature type="region of interest" description="Disordered" evidence="1">
    <location>
        <begin position="42"/>
        <end position="98"/>
    </location>
</feature>
<dbReference type="InterPro" id="IPR047676">
    <property type="entry name" value="FxLYD_dom"/>
</dbReference>
<proteinExistence type="predicted"/>
<dbReference type="EMBL" id="CP026309">
    <property type="protein sequence ID" value="AUV83816.1"/>
    <property type="molecule type" value="Genomic_DNA"/>
</dbReference>
<dbReference type="NCBIfam" id="NF038353">
    <property type="entry name" value="FxLYD_dom"/>
    <property type="match status" value="2"/>
</dbReference>
<reference evidence="2 3" key="1">
    <citation type="submission" date="2018-01" db="EMBL/GenBank/DDBJ databases">
        <title>Complete genome sequence of Salinigranum rubrum GX10T, an extremely halophilic archaeon isolated from a marine solar saltern.</title>
        <authorList>
            <person name="Han S."/>
        </authorList>
    </citation>
    <scope>NUCLEOTIDE SEQUENCE [LARGE SCALE GENOMIC DNA]</scope>
    <source>
        <strain evidence="2 3">GX10</strain>
    </source>
</reference>
<evidence type="ECO:0000256" key="1">
    <source>
        <dbReference type="SAM" id="MobiDB-lite"/>
    </source>
</evidence>
<dbReference type="InterPro" id="IPR013783">
    <property type="entry name" value="Ig-like_fold"/>
</dbReference>
<dbReference type="KEGG" id="srub:C2R22_20990"/>
<feature type="compositionally biased region" description="Polar residues" evidence="1">
    <location>
        <begin position="64"/>
        <end position="82"/>
    </location>
</feature>